<evidence type="ECO:0000256" key="8">
    <source>
        <dbReference type="SAM" id="Phobius"/>
    </source>
</evidence>
<evidence type="ECO:0000256" key="5">
    <source>
        <dbReference type="ARBA" id="ARBA00022692"/>
    </source>
</evidence>
<dbReference type="PANTHER" id="PTHR23522">
    <property type="entry name" value="BLL5896 PROTEIN"/>
    <property type="match status" value="1"/>
</dbReference>
<evidence type="ECO:0000256" key="2">
    <source>
        <dbReference type="ARBA" id="ARBA00022448"/>
    </source>
</evidence>
<accession>A0ABU7LZJ1</accession>
<feature type="transmembrane region" description="Helical" evidence="8">
    <location>
        <begin position="246"/>
        <end position="264"/>
    </location>
</feature>
<evidence type="ECO:0000259" key="9">
    <source>
        <dbReference type="Pfam" id="PF12832"/>
    </source>
</evidence>
<feature type="transmembrane region" description="Helical" evidence="8">
    <location>
        <begin position="142"/>
        <end position="160"/>
    </location>
</feature>
<evidence type="ECO:0000256" key="3">
    <source>
        <dbReference type="ARBA" id="ARBA00022475"/>
    </source>
</evidence>
<feature type="transmembrane region" description="Helical" evidence="8">
    <location>
        <begin position="21"/>
        <end position="39"/>
    </location>
</feature>
<evidence type="ECO:0000256" key="6">
    <source>
        <dbReference type="ARBA" id="ARBA00022989"/>
    </source>
</evidence>
<gene>
    <name evidence="10" type="ORF">V0U35_09845</name>
</gene>
<keyword evidence="2" id="KW-0813">Transport</keyword>
<feature type="transmembrane region" description="Helical" evidence="8">
    <location>
        <begin position="276"/>
        <end position="295"/>
    </location>
</feature>
<dbReference type="NCBIfam" id="NF037955">
    <property type="entry name" value="mfs"/>
    <property type="match status" value="1"/>
</dbReference>
<feature type="transmembrane region" description="Helical" evidence="8">
    <location>
        <begin position="51"/>
        <end position="68"/>
    </location>
</feature>
<feature type="transmembrane region" description="Helical" evidence="8">
    <location>
        <begin position="105"/>
        <end position="130"/>
    </location>
</feature>
<dbReference type="RefSeq" id="WP_330196539.1">
    <property type="nucleotide sequence ID" value="NZ_JAZDRO010000004.1"/>
</dbReference>
<keyword evidence="3" id="KW-1003">Cell membrane</keyword>
<dbReference type="InterPro" id="IPR024989">
    <property type="entry name" value="MFS_assoc_dom"/>
</dbReference>
<evidence type="ECO:0000256" key="4">
    <source>
        <dbReference type="ARBA" id="ARBA00022519"/>
    </source>
</evidence>
<comment type="subcellular location">
    <subcellularLocation>
        <location evidence="1">Cell inner membrane</location>
        <topology evidence="1">Multi-pass membrane protein</topology>
    </subcellularLocation>
</comment>
<keyword evidence="7 8" id="KW-0472">Membrane</keyword>
<feature type="transmembrane region" description="Helical" evidence="8">
    <location>
        <begin position="365"/>
        <end position="388"/>
    </location>
</feature>
<evidence type="ECO:0000256" key="1">
    <source>
        <dbReference type="ARBA" id="ARBA00004429"/>
    </source>
</evidence>
<dbReference type="Gene3D" id="1.20.1250.20">
    <property type="entry name" value="MFS general substrate transporter like domains"/>
    <property type="match status" value="2"/>
</dbReference>
<dbReference type="Pfam" id="PF12832">
    <property type="entry name" value="MFS_1_like"/>
    <property type="match status" value="1"/>
</dbReference>
<feature type="transmembrane region" description="Helical" evidence="8">
    <location>
        <begin position="166"/>
        <end position="185"/>
    </location>
</feature>
<feature type="transmembrane region" description="Helical" evidence="8">
    <location>
        <begin position="301"/>
        <end position="325"/>
    </location>
</feature>
<keyword evidence="5 8" id="KW-0812">Transmembrane</keyword>
<feature type="domain" description="Major facilitator superfamily associated" evidence="9">
    <location>
        <begin position="16"/>
        <end position="364"/>
    </location>
</feature>
<organism evidence="10 11">
    <name type="scientific">Hyphobacterium marinum</name>
    <dbReference type="NCBI Taxonomy" id="3116574"/>
    <lineage>
        <taxon>Bacteria</taxon>
        <taxon>Pseudomonadati</taxon>
        <taxon>Pseudomonadota</taxon>
        <taxon>Alphaproteobacteria</taxon>
        <taxon>Maricaulales</taxon>
        <taxon>Maricaulaceae</taxon>
        <taxon>Hyphobacterium</taxon>
    </lineage>
</organism>
<keyword evidence="11" id="KW-1185">Reference proteome</keyword>
<evidence type="ECO:0000313" key="10">
    <source>
        <dbReference type="EMBL" id="MEE2566982.1"/>
    </source>
</evidence>
<evidence type="ECO:0000313" key="11">
    <source>
        <dbReference type="Proteomes" id="UP001310692"/>
    </source>
</evidence>
<reference evidence="10 11" key="1">
    <citation type="submission" date="2024-01" db="EMBL/GenBank/DDBJ databases">
        <title>Hyphobacterium bacterium isolated from marine sediment.</title>
        <authorList>
            <person name="Zhao S."/>
        </authorList>
    </citation>
    <scope>NUCLEOTIDE SEQUENCE [LARGE SCALE GENOMIC DNA]</scope>
    <source>
        <strain evidence="10 11">Y60-23</strain>
    </source>
</reference>
<dbReference type="InterPro" id="IPR036259">
    <property type="entry name" value="MFS_trans_sf"/>
</dbReference>
<dbReference type="Proteomes" id="UP001310692">
    <property type="component" value="Unassembled WGS sequence"/>
</dbReference>
<feature type="transmembrane region" description="Helical" evidence="8">
    <location>
        <begin position="80"/>
        <end position="99"/>
    </location>
</feature>
<keyword evidence="6 8" id="KW-1133">Transmembrane helix</keyword>
<dbReference type="SUPFAM" id="SSF103473">
    <property type="entry name" value="MFS general substrate transporter"/>
    <property type="match status" value="1"/>
</dbReference>
<comment type="caution">
    <text evidence="10">The sequence shown here is derived from an EMBL/GenBank/DDBJ whole genome shotgun (WGS) entry which is preliminary data.</text>
</comment>
<keyword evidence="4" id="KW-0997">Cell inner membrane</keyword>
<name>A0ABU7LZJ1_9PROT</name>
<dbReference type="EMBL" id="JAZDRO010000004">
    <property type="protein sequence ID" value="MEE2566982.1"/>
    <property type="molecule type" value="Genomic_DNA"/>
</dbReference>
<protein>
    <submittedName>
        <fullName evidence="10">MFS transporter</fullName>
    </submittedName>
</protein>
<sequence>MRAAMLRALTYFPGLKYAAHYAAFFFVFGAVLPYLPVWLEGRGLSPEAIGIAAGAGMVGRVIVSPLAARLMDGAGRRRDVLIGISWASLAVFLALVPAAGTAALIAVPALALAINGGQTPLLDALAIRAAQREGFTFGKVRAVGSASFVFANVGAGFLVARLGGEAALGWAIAGSVFALGTAYWLPKDPPANAASHPDAPRWRLRSMLTLPVILALVSSALVQGAHGFNYGFSTLAWSDQGISPDVIGLLWAWAVIAEIVFLWRSASWLKSWPPETLILLGAGASVLRWGLFSLAPPLWMLFIFQTLHALTYTATYLGFIRFAALHVPERYSASAQALSSALSGGVVLAATTAISGILFERYGSAGFAGMMVPAALGGGFALLLVGLMRSQPAPESPKE</sequence>
<evidence type="ECO:0000256" key="7">
    <source>
        <dbReference type="ARBA" id="ARBA00023136"/>
    </source>
</evidence>
<proteinExistence type="predicted"/>
<feature type="transmembrane region" description="Helical" evidence="8">
    <location>
        <begin position="337"/>
        <end position="359"/>
    </location>
</feature>
<feature type="transmembrane region" description="Helical" evidence="8">
    <location>
        <begin position="206"/>
        <end position="226"/>
    </location>
</feature>
<dbReference type="PANTHER" id="PTHR23522:SF10">
    <property type="entry name" value="3-PHENYLPROPIONIC ACID TRANSPORTER-RELATED"/>
    <property type="match status" value="1"/>
</dbReference>
<dbReference type="PIRSF" id="PIRSF004925">
    <property type="entry name" value="HcaT"/>
    <property type="match status" value="1"/>
</dbReference>
<dbReference type="InterPro" id="IPR026032">
    <property type="entry name" value="HcaT-like"/>
</dbReference>